<accession>A0A0M0JPC0</accession>
<evidence type="ECO:0000256" key="1">
    <source>
        <dbReference type="ARBA" id="ARBA00022737"/>
    </source>
</evidence>
<dbReference type="OrthoDB" id="207120at2759"/>
<feature type="repeat" description="ANK" evidence="3">
    <location>
        <begin position="779"/>
        <end position="811"/>
    </location>
</feature>
<dbReference type="PROSITE" id="PS51996">
    <property type="entry name" value="TR_MART"/>
    <property type="match status" value="1"/>
</dbReference>
<evidence type="ECO:0000256" key="2">
    <source>
        <dbReference type="ARBA" id="ARBA00023043"/>
    </source>
</evidence>
<feature type="compositionally biased region" description="Basic and acidic residues" evidence="4">
    <location>
        <begin position="101"/>
        <end position="110"/>
    </location>
</feature>
<dbReference type="Gene3D" id="3.80.10.10">
    <property type="entry name" value="Ribonuclease Inhibitor"/>
    <property type="match status" value="1"/>
</dbReference>
<dbReference type="Pfam" id="PF12796">
    <property type="entry name" value="Ank_2"/>
    <property type="match status" value="1"/>
</dbReference>
<feature type="compositionally biased region" description="Low complexity" evidence="4">
    <location>
        <begin position="63"/>
        <end position="74"/>
    </location>
</feature>
<dbReference type="InterPro" id="IPR032675">
    <property type="entry name" value="LRR_dom_sf"/>
</dbReference>
<evidence type="ECO:0000313" key="6">
    <source>
        <dbReference type="EMBL" id="KOO28345.1"/>
    </source>
</evidence>
<name>A0A0M0JPC0_9EUKA</name>
<dbReference type="SUPFAM" id="SSF56399">
    <property type="entry name" value="ADP-ribosylation"/>
    <property type="match status" value="1"/>
</dbReference>
<proteinExistence type="predicted"/>
<dbReference type="SUPFAM" id="SSF48403">
    <property type="entry name" value="Ankyrin repeat"/>
    <property type="match status" value="1"/>
</dbReference>
<dbReference type="InterPro" id="IPR003540">
    <property type="entry name" value="ADP-ribosyltransferase"/>
</dbReference>
<feature type="repeat" description="ANK" evidence="3">
    <location>
        <begin position="816"/>
        <end position="848"/>
    </location>
</feature>
<dbReference type="InterPro" id="IPR050889">
    <property type="entry name" value="Dendritic_Spine_Reg/Scaffold"/>
</dbReference>
<dbReference type="GO" id="GO:0005576">
    <property type="term" value="C:extracellular region"/>
    <property type="evidence" value="ECO:0007669"/>
    <property type="project" value="InterPro"/>
</dbReference>
<dbReference type="PROSITE" id="PS50096">
    <property type="entry name" value="IQ"/>
    <property type="match status" value="1"/>
</dbReference>
<dbReference type="Pfam" id="PF03496">
    <property type="entry name" value="ADPrib_exo_Tox"/>
    <property type="match status" value="1"/>
</dbReference>
<dbReference type="AlphaFoldDB" id="A0A0M0JPC0"/>
<sequence>MAPKAKLNTSLPAKPSSAGSQGSNRDQKAKAAPKVSDRPSASKLSGSPEGNAPSTAPPEVKSSKSTASAASSESFVQARPMLKGPLSTGGKSAIKKPKPKPVVEEGPKLDTEEDFDWGKSGGWTVDKWCESLELHTIIASALDVPDDSPFEHVKKLTKQQISEHLRQPALLDGLIEQLVLGVEMLQSRAAASAEELNKKFQMDGGGFEMAFGSLDLFFGGLEGVIGPPQMIDGSLHKAMKAEHTTYKDSNKEFKSANGVTTSSAIEWEFVAEPDLQKAYPDRPYFTAAVQARAEARAAAEAAGEALPPLEGAFASASPSHEFGRSPMAVEAFEALVEEQNARLRKHNLVEIILVEALAGRLYTGPMYEKYNAALRQASGVQYLIDKFNQLCKGNNYATTIHAINSAVLKLSKLTQAVKVWRGFKGATLPKEFFQPNSSGVRGGIEYGFSSTTTDRAQAVSYAQGSASTIFEMQMGMVDRGADLSWLSQYPHEKEVLFPPLTGLEALETEVDGSSLLIITRLSLNMTSLTLEQVLSRRRKTLMDMKDGMKMEVEKEVPDRHSETATKILSKAIEWGHLQQLPEWFNNDDNFSSAVQQALGVKQGVINCFVNKASKPLPLDVTTCDIRGWTMEDHSGKPHPGRRLLIAGWLSCKPAATAIDIRECKLNQHEAETLAAVVSTCPKLITLNVLKNETMGISGAMALGQAMKDSTTLRSLCGIMPTSSTLEVPRKGLNDVDATIIACEIDTQNWVEQAGAAESKAGNAKLVRQVGKGNSSIGMNGWNPLIWAAKEGNPAVVSQLLLRGHAINVNEDPQSNAGFTPLMWAAYRGHAQVIDILLDHGADPLLENNAGRSAAALAEMRGFKNIAELLTFVGLQIKKDKQSFGDIIHRASLIKQATKSFRNVVTHAGPKVQASMDDVPAEVTVQKSVTKIQALVRGKSMRDMLETATTEVQAAPPQAVANLARQAMLTSIMAKKFKDPVMPRQRVGFVTGLATPDTAPPVVPEPEKAALDPAVDIQRHERGRATRKAIADGTLP</sequence>
<evidence type="ECO:0000256" key="3">
    <source>
        <dbReference type="PROSITE-ProRule" id="PRU00023"/>
    </source>
</evidence>
<dbReference type="InterPro" id="IPR036770">
    <property type="entry name" value="Ankyrin_rpt-contain_sf"/>
</dbReference>
<keyword evidence="7" id="KW-1185">Reference proteome</keyword>
<dbReference type="EMBL" id="JWZX01002582">
    <property type="protein sequence ID" value="KOO28345.1"/>
    <property type="molecule type" value="Genomic_DNA"/>
</dbReference>
<dbReference type="PANTHER" id="PTHR24166">
    <property type="entry name" value="ROLLING PEBBLES, ISOFORM B"/>
    <property type="match status" value="1"/>
</dbReference>
<dbReference type="SMART" id="SM00248">
    <property type="entry name" value="ANK"/>
    <property type="match status" value="2"/>
</dbReference>
<dbReference type="PANTHER" id="PTHR24166:SF48">
    <property type="entry name" value="PROTEIN VAPYRIN"/>
    <property type="match status" value="1"/>
</dbReference>
<dbReference type="PROSITE" id="PS50297">
    <property type="entry name" value="ANK_REP_REGION"/>
    <property type="match status" value="1"/>
</dbReference>
<comment type="caution">
    <text evidence="6">The sequence shown here is derived from an EMBL/GenBank/DDBJ whole genome shotgun (WGS) entry which is preliminary data.</text>
</comment>
<dbReference type="Gene3D" id="3.90.176.10">
    <property type="entry name" value="Toxin ADP-ribosyltransferase, Chain A, domain 1"/>
    <property type="match status" value="1"/>
</dbReference>
<dbReference type="InterPro" id="IPR002110">
    <property type="entry name" value="Ankyrin_rpt"/>
</dbReference>
<evidence type="ECO:0000256" key="4">
    <source>
        <dbReference type="SAM" id="MobiDB-lite"/>
    </source>
</evidence>
<dbReference type="Proteomes" id="UP000037460">
    <property type="component" value="Unassembled WGS sequence"/>
</dbReference>
<organism evidence="6 7">
    <name type="scientific">Chrysochromulina tobinii</name>
    <dbReference type="NCBI Taxonomy" id="1460289"/>
    <lineage>
        <taxon>Eukaryota</taxon>
        <taxon>Haptista</taxon>
        <taxon>Haptophyta</taxon>
        <taxon>Prymnesiophyceae</taxon>
        <taxon>Prymnesiales</taxon>
        <taxon>Chrysochromulinaceae</taxon>
        <taxon>Chrysochromulina</taxon>
    </lineage>
</organism>
<dbReference type="Gene3D" id="1.25.40.20">
    <property type="entry name" value="Ankyrin repeat-containing domain"/>
    <property type="match status" value="1"/>
</dbReference>
<evidence type="ECO:0000259" key="5">
    <source>
        <dbReference type="Pfam" id="PF03496"/>
    </source>
</evidence>
<dbReference type="PROSITE" id="PS50088">
    <property type="entry name" value="ANK_REPEAT"/>
    <property type="match status" value="2"/>
</dbReference>
<dbReference type="SUPFAM" id="SSF52047">
    <property type="entry name" value="RNI-like"/>
    <property type="match status" value="1"/>
</dbReference>
<keyword evidence="2 3" id="KW-0040">ANK repeat</keyword>
<protein>
    <submittedName>
        <fullName evidence="6">Ankyrin repeat-containing protein</fullName>
    </submittedName>
</protein>
<reference evidence="7" key="1">
    <citation type="journal article" date="2015" name="PLoS Genet.">
        <title>Genome Sequence and Transcriptome Analyses of Chrysochromulina tobin: Metabolic Tools for Enhanced Algal Fitness in the Prominent Order Prymnesiales (Haptophyceae).</title>
        <authorList>
            <person name="Hovde B.T."/>
            <person name="Deodato C.R."/>
            <person name="Hunsperger H.M."/>
            <person name="Ryken S.A."/>
            <person name="Yost W."/>
            <person name="Jha R.K."/>
            <person name="Patterson J."/>
            <person name="Monnat R.J. Jr."/>
            <person name="Barlow S.B."/>
            <person name="Starkenburg S.R."/>
            <person name="Cattolico R.A."/>
        </authorList>
    </citation>
    <scope>NUCLEOTIDE SEQUENCE</scope>
    <source>
        <strain evidence="7">CCMP291</strain>
    </source>
</reference>
<feature type="domain" description="ADP ribosyltransferase" evidence="5">
    <location>
        <begin position="360"/>
        <end position="499"/>
    </location>
</feature>
<gene>
    <name evidence="6" type="ORF">Ctob_004659</name>
</gene>
<keyword evidence="1" id="KW-0677">Repeat</keyword>
<evidence type="ECO:0000313" key="7">
    <source>
        <dbReference type="Proteomes" id="UP000037460"/>
    </source>
</evidence>
<feature type="compositionally biased region" description="Polar residues" evidence="4">
    <location>
        <begin position="7"/>
        <end position="24"/>
    </location>
</feature>
<feature type="region of interest" description="Disordered" evidence="4">
    <location>
        <begin position="1"/>
        <end position="115"/>
    </location>
</feature>